<dbReference type="OrthoDB" id="19657at2759"/>
<evidence type="ECO:0000259" key="1">
    <source>
        <dbReference type="Pfam" id="PF00561"/>
    </source>
</evidence>
<gene>
    <name evidence="2" type="ORF">TRSC58_04285</name>
</gene>
<name>A0A061J143_TRYRA</name>
<reference evidence="2 3" key="1">
    <citation type="submission" date="2013-07" db="EMBL/GenBank/DDBJ databases">
        <authorList>
            <person name="Stoco P.H."/>
            <person name="Wagner G."/>
            <person name="Gerber A."/>
            <person name="Zaha A."/>
            <person name="Thompson C."/>
            <person name="Bartholomeu D.C."/>
            <person name="Luckemeyer D.D."/>
            <person name="Bahia D."/>
            <person name="Loreto E."/>
            <person name="Prestes E.B."/>
            <person name="Lima F.M."/>
            <person name="Rodrigues-Luiz G."/>
            <person name="Vallejo G.A."/>
            <person name="Filho J.F."/>
            <person name="Monteiro K.M."/>
            <person name="Tyler K.M."/>
            <person name="de Almeida L.G."/>
            <person name="Ortiz M.F."/>
            <person name="Siervo M.A."/>
            <person name="de Moraes M.H."/>
            <person name="Cunha O.L."/>
            <person name="Mendonca-Neto R."/>
            <person name="Silva R."/>
            <person name="Teixeira S.M."/>
            <person name="Murta S.M."/>
            <person name="Sincero T.C."/>
            <person name="Mendes T.A."/>
            <person name="Urmenyi T.P."/>
            <person name="Silva V.G."/>
            <person name="da Rocha W.D."/>
            <person name="Andersson B."/>
            <person name="Romanha A.J."/>
            <person name="Steindel M."/>
            <person name="de Vasconcelos A.T."/>
            <person name="Grisard E.C."/>
        </authorList>
    </citation>
    <scope>NUCLEOTIDE SEQUENCE [LARGE SCALE GENOMIC DNA]</scope>
    <source>
        <strain evidence="2 3">SC58</strain>
    </source>
</reference>
<protein>
    <recommendedName>
        <fullName evidence="1">AB hydrolase-1 domain-containing protein</fullName>
    </recommendedName>
</protein>
<dbReference type="Proteomes" id="UP000031737">
    <property type="component" value="Unassembled WGS sequence"/>
</dbReference>
<dbReference type="PANTHER" id="PTHR43433:SF7">
    <property type="entry name" value="ALPHA_BETA FOLD FAMILY, PUTATIVE-RELATED"/>
    <property type="match status" value="1"/>
</dbReference>
<evidence type="ECO:0000313" key="2">
    <source>
        <dbReference type="EMBL" id="ESL08020.1"/>
    </source>
</evidence>
<accession>A0A061J143</accession>
<organism evidence="2 3">
    <name type="scientific">Trypanosoma rangeli SC58</name>
    <dbReference type="NCBI Taxonomy" id="429131"/>
    <lineage>
        <taxon>Eukaryota</taxon>
        <taxon>Discoba</taxon>
        <taxon>Euglenozoa</taxon>
        <taxon>Kinetoplastea</taxon>
        <taxon>Metakinetoplastina</taxon>
        <taxon>Trypanosomatida</taxon>
        <taxon>Trypanosomatidae</taxon>
        <taxon>Trypanosoma</taxon>
        <taxon>Herpetosoma</taxon>
    </lineage>
</organism>
<dbReference type="SUPFAM" id="SSF53474">
    <property type="entry name" value="alpha/beta-Hydrolases"/>
    <property type="match status" value="1"/>
</dbReference>
<feature type="domain" description="AB hydrolase-1" evidence="1">
    <location>
        <begin position="35"/>
        <end position="289"/>
    </location>
</feature>
<evidence type="ECO:0000313" key="3">
    <source>
        <dbReference type="Proteomes" id="UP000031737"/>
    </source>
</evidence>
<dbReference type="InterPro" id="IPR000073">
    <property type="entry name" value="AB_hydrolase_1"/>
</dbReference>
<dbReference type="Gene3D" id="3.40.50.1820">
    <property type="entry name" value="alpha/beta hydrolase"/>
    <property type="match status" value="1"/>
</dbReference>
<sequence>MSYTPDTVVNVGKCATTGVEISICYNAFGDPKDPCILLVMGMTGVGMLWRDEFCEMLARNGYYVIRYDNRDVGLSTRLSDFPGPHVLRMLLPHTLSLGERNPYTLEDMAADGMNLLTTLGIDAAHVVGCSMGGMIVQLMAIHYPTRVRTLTIIYSHTSNPARIREGWRTKLRFLDRPASSALEDLIEFKCFLMRRTAGLNYPPDEEKTRRFAKQILTRAAEDPMCLRRHLAACQRAGSRMEALRDLKTPTLVIHGMEDQTIPYQNGIELAAVIGRSAKLVLFPHMDHSLPEELYTDLVQDIVWNTRRTSASASASASA</sequence>
<dbReference type="Pfam" id="PF00561">
    <property type="entry name" value="Abhydrolase_1"/>
    <property type="match status" value="1"/>
</dbReference>
<dbReference type="InterPro" id="IPR050471">
    <property type="entry name" value="AB_hydrolase"/>
</dbReference>
<dbReference type="AlphaFoldDB" id="A0A061J143"/>
<keyword evidence="3" id="KW-1185">Reference proteome</keyword>
<dbReference type="EMBL" id="AUPL01004285">
    <property type="protein sequence ID" value="ESL08020.1"/>
    <property type="molecule type" value="Genomic_DNA"/>
</dbReference>
<dbReference type="VEuPathDB" id="TriTrypDB:TRSC58_04285"/>
<dbReference type="PANTHER" id="PTHR43433">
    <property type="entry name" value="HYDROLASE, ALPHA/BETA FOLD FAMILY PROTEIN"/>
    <property type="match status" value="1"/>
</dbReference>
<proteinExistence type="predicted"/>
<dbReference type="InterPro" id="IPR029058">
    <property type="entry name" value="AB_hydrolase_fold"/>
</dbReference>
<comment type="caution">
    <text evidence="2">The sequence shown here is derived from an EMBL/GenBank/DDBJ whole genome shotgun (WGS) entry which is preliminary data.</text>
</comment>